<evidence type="ECO:0000313" key="1">
    <source>
        <dbReference type="EMBL" id="KAH0760503.1"/>
    </source>
</evidence>
<proteinExistence type="predicted"/>
<comment type="caution">
    <text evidence="1">The sequence shown here is derived from an EMBL/GenBank/DDBJ whole genome shotgun (WGS) entry which is preliminary data.</text>
</comment>
<name>A0ABQ7V8U5_SOLTU</name>
<dbReference type="Proteomes" id="UP000826656">
    <property type="component" value="Unassembled WGS sequence"/>
</dbReference>
<organism evidence="1 2">
    <name type="scientific">Solanum tuberosum</name>
    <name type="common">Potato</name>
    <dbReference type="NCBI Taxonomy" id="4113"/>
    <lineage>
        <taxon>Eukaryota</taxon>
        <taxon>Viridiplantae</taxon>
        <taxon>Streptophyta</taxon>
        <taxon>Embryophyta</taxon>
        <taxon>Tracheophyta</taxon>
        <taxon>Spermatophyta</taxon>
        <taxon>Magnoliopsida</taxon>
        <taxon>eudicotyledons</taxon>
        <taxon>Gunneridae</taxon>
        <taxon>Pentapetalae</taxon>
        <taxon>asterids</taxon>
        <taxon>lamiids</taxon>
        <taxon>Solanales</taxon>
        <taxon>Solanaceae</taxon>
        <taxon>Solanoideae</taxon>
        <taxon>Solaneae</taxon>
        <taxon>Solanum</taxon>
    </lineage>
</organism>
<dbReference type="EMBL" id="JAIVGD010000013">
    <property type="protein sequence ID" value="KAH0760503.1"/>
    <property type="molecule type" value="Genomic_DNA"/>
</dbReference>
<sequence>MIRHGYNNIFGESEQHYKLLTFHVKEIPEIFVSIDHYLKSYITPLVEETHADLLSNVSTVSQAPALEVVDVKVSKDFKPPKGLYYNILLKRNQKREVGENSELKHESKYEPEVGDLIALTDVRPRRIEDLNRPKRSFLIARVQEHTKLERKNHFESKVRAKVLSEYALWLQYNLNFHIKNEEHDDKHSSRNKAEAFIVAEIVANHHKEYVVHLVFLRYLEQNFEELGKTQ</sequence>
<protein>
    <submittedName>
        <fullName evidence="1">Uncharacterized protein</fullName>
    </submittedName>
</protein>
<evidence type="ECO:0000313" key="2">
    <source>
        <dbReference type="Proteomes" id="UP000826656"/>
    </source>
</evidence>
<gene>
    <name evidence="1" type="ORF">KY290_016576</name>
</gene>
<keyword evidence="2" id="KW-1185">Reference proteome</keyword>
<reference evidence="1 2" key="1">
    <citation type="journal article" date="2021" name="bioRxiv">
        <title>Chromosome-scale and haplotype-resolved genome assembly of a tetraploid potato cultivar.</title>
        <authorList>
            <person name="Sun H."/>
            <person name="Jiao W.-B."/>
            <person name="Krause K."/>
            <person name="Campoy J.A."/>
            <person name="Goel M."/>
            <person name="Folz-Donahue K."/>
            <person name="Kukat C."/>
            <person name="Huettel B."/>
            <person name="Schneeberger K."/>
        </authorList>
    </citation>
    <scope>NUCLEOTIDE SEQUENCE [LARGE SCALE GENOMIC DNA]</scope>
    <source>
        <strain evidence="1">SolTubOtavaFocal</strain>
        <tissue evidence="1">Leaves</tissue>
    </source>
</reference>
<accession>A0ABQ7V8U5</accession>